<evidence type="ECO:0000256" key="6">
    <source>
        <dbReference type="ARBA" id="ARBA00023053"/>
    </source>
</evidence>
<dbReference type="InterPro" id="IPR006153">
    <property type="entry name" value="Cation/H_exchanger_TM"/>
</dbReference>
<feature type="transmembrane region" description="Helical" evidence="10">
    <location>
        <begin position="320"/>
        <end position="348"/>
    </location>
</feature>
<gene>
    <name evidence="12" type="ORF">D3874_20650</name>
</gene>
<feature type="transmembrane region" description="Helical" evidence="10">
    <location>
        <begin position="129"/>
        <end position="153"/>
    </location>
</feature>
<comment type="caution">
    <text evidence="12">The sequence shown here is derived from an EMBL/GenBank/DDBJ whole genome shotgun (WGS) entry which is preliminary data.</text>
</comment>
<evidence type="ECO:0000256" key="10">
    <source>
        <dbReference type="SAM" id="Phobius"/>
    </source>
</evidence>
<evidence type="ECO:0000256" key="1">
    <source>
        <dbReference type="ARBA" id="ARBA00004651"/>
    </source>
</evidence>
<evidence type="ECO:0000256" key="7">
    <source>
        <dbReference type="ARBA" id="ARBA00023065"/>
    </source>
</evidence>
<dbReference type="SUPFAM" id="SSF51206">
    <property type="entry name" value="cAMP-binding domain-like"/>
    <property type="match status" value="1"/>
</dbReference>
<dbReference type="AlphaFoldDB" id="A0A418WGC9"/>
<feature type="transmembrane region" description="Helical" evidence="10">
    <location>
        <begin position="200"/>
        <end position="221"/>
    </location>
</feature>
<dbReference type="InterPro" id="IPR014710">
    <property type="entry name" value="RmlC-like_jellyroll"/>
</dbReference>
<dbReference type="GO" id="GO:0051453">
    <property type="term" value="P:regulation of intracellular pH"/>
    <property type="evidence" value="ECO:0007669"/>
    <property type="project" value="TreeGrafter"/>
</dbReference>
<name>A0A418WGC9_9PROT</name>
<evidence type="ECO:0000256" key="8">
    <source>
        <dbReference type="ARBA" id="ARBA00023136"/>
    </source>
</evidence>
<comment type="subcellular location">
    <subcellularLocation>
        <location evidence="1">Cell membrane</location>
        <topology evidence="1">Multi-pass membrane protein</topology>
    </subcellularLocation>
</comment>
<dbReference type="RefSeq" id="WP_119780283.1">
    <property type="nucleotide sequence ID" value="NZ_QYUK01000011.1"/>
</dbReference>
<protein>
    <submittedName>
        <fullName evidence="12">Sodium:proton antiporter</fullName>
    </submittedName>
</protein>
<evidence type="ECO:0000256" key="2">
    <source>
        <dbReference type="ARBA" id="ARBA00022448"/>
    </source>
</evidence>
<dbReference type="PANTHER" id="PTHR10110:SF86">
    <property type="entry name" value="SODIUM_HYDROGEN EXCHANGER 7"/>
    <property type="match status" value="1"/>
</dbReference>
<feature type="transmembrane region" description="Helical" evidence="10">
    <location>
        <begin position="360"/>
        <end position="380"/>
    </location>
</feature>
<dbReference type="PROSITE" id="PS00888">
    <property type="entry name" value="CNMP_BINDING_1"/>
    <property type="match status" value="1"/>
</dbReference>
<dbReference type="InterPro" id="IPR018422">
    <property type="entry name" value="Cation/H_exchanger_CPA1"/>
</dbReference>
<dbReference type="Proteomes" id="UP000284605">
    <property type="component" value="Unassembled WGS sequence"/>
</dbReference>
<dbReference type="EMBL" id="QYUK01000011">
    <property type="protein sequence ID" value="RJF89086.1"/>
    <property type="molecule type" value="Genomic_DNA"/>
</dbReference>
<evidence type="ECO:0000313" key="12">
    <source>
        <dbReference type="EMBL" id="RJF89086.1"/>
    </source>
</evidence>
<dbReference type="SMART" id="SM00100">
    <property type="entry name" value="cNMP"/>
    <property type="match status" value="1"/>
</dbReference>
<keyword evidence="8 10" id="KW-0472">Membrane</keyword>
<dbReference type="CDD" id="cd00038">
    <property type="entry name" value="CAP_ED"/>
    <property type="match status" value="1"/>
</dbReference>
<dbReference type="GO" id="GO:0098719">
    <property type="term" value="P:sodium ion import across plasma membrane"/>
    <property type="evidence" value="ECO:0007669"/>
    <property type="project" value="TreeGrafter"/>
</dbReference>
<proteinExistence type="predicted"/>
<sequence>MSTIVGTVFAIAGLLALISILPSLAQRLSVPYSVVLALVGIAVGLLSSAAGSIEMAGPVGDMLLEWRDFTSSSVVFIVIFLPILLFEASLGIDVRELLDDLFPVLLLAIVAVVAATFMVGFALSYAGPYGIVACLLLASIISTTDPAAVVAIFRDLGAPKRLCLLVEGEAVFNDAAAITLFSMLMGTLTRGEVLDGTEGLWLFLQHFVIGLGCGFGFGFVATLMVPQLKDNRLAELTLSVGGAYLAYIVPEQYLHASGVVSVVVFALTFGFIGRLRIAPENWHHLHDTWRTLGFWANSLIFVLAAMLAPKTLATMTFADVKLLAVLIAAALVARAMVIFGLMPLISVAGLAEKVAATFKAVIVWGGLRGAVTLALALAATENRLLDPEIKRFIGVLATTFVLWTLLVNGLTLKPLIRLLGLDRMSAGDIATRDRVMALSLTAVKGHAEEMAHNHRIDDAAAKVVTGYYDRRLAELNAVQALDPVHPDRDDIGSAGLVTLAHREQAIYLTMFNDRVIGRDLVAPLVIIAARLTDAAKSGGRASYLAEAERVLSFRPFFRIALFLQRRLGWNRPLANALEARFERLLIAQSAQRELIGYLRRTLAPVFGAIAATSLEQVLDERVAKTADALDALRLQYPDYARDLEARYLARAAMGREAVAYRDMLSDGVISQEICDALLRELDARRALINRPPRLDLRLTSAELVSRVPIFAGLGNNRCNAVAGLLKAHLAVPGERIVAKGEHGDSMYFVSSGAVAVAVGSTPVRLGSGAFFGEMALLYDRPRNADVTALGYCQLLQLSRRDFERLMATDESVRRAITAAAAERSEAGLQREMSSLSSTPG</sequence>
<feature type="domain" description="Cyclic nucleotide-binding" evidence="11">
    <location>
        <begin position="709"/>
        <end position="823"/>
    </location>
</feature>
<keyword evidence="5 10" id="KW-1133">Transmembrane helix</keyword>
<keyword evidence="6" id="KW-0915">Sodium</keyword>
<keyword evidence="13" id="KW-1185">Reference proteome</keyword>
<feature type="transmembrane region" description="Helical" evidence="10">
    <location>
        <begin position="165"/>
        <end position="188"/>
    </location>
</feature>
<dbReference type="Pfam" id="PF00999">
    <property type="entry name" value="Na_H_Exchanger"/>
    <property type="match status" value="1"/>
</dbReference>
<dbReference type="GO" id="GO:0015385">
    <property type="term" value="F:sodium:proton antiporter activity"/>
    <property type="evidence" value="ECO:0007669"/>
    <property type="project" value="InterPro"/>
</dbReference>
<feature type="transmembrane region" description="Helical" evidence="10">
    <location>
        <begin position="289"/>
        <end position="308"/>
    </location>
</feature>
<feature type="transmembrane region" description="Helical" evidence="10">
    <location>
        <begin position="6"/>
        <end position="25"/>
    </location>
</feature>
<feature type="transmembrane region" description="Helical" evidence="10">
    <location>
        <begin position="32"/>
        <end position="53"/>
    </location>
</feature>
<accession>A0A418WGC9</accession>
<evidence type="ECO:0000259" key="11">
    <source>
        <dbReference type="PROSITE" id="PS50042"/>
    </source>
</evidence>
<dbReference type="PROSITE" id="PS50042">
    <property type="entry name" value="CNMP_BINDING_3"/>
    <property type="match status" value="1"/>
</dbReference>
<dbReference type="Gene3D" id="6.10.140.1330">
    <property type="match status" value="1"/>
</dbReference>
<dbReference type="OrthoDB" id="9809206at2"/>
<dbReference type="GO" id="GO:0015386">
    <property type="term" value="F:potassium:proton antiporter activity"/>
    <property type="evidence" value="ECO:0007669"/>
    <property type="project" value="TreeGrafter"/>
</dbReference>
<dbReference type="PRINTS" id="PR00103">
    <property type="entry name" value="CAMPKINASE"/>
</dbReference>
<reference evidence="12 13" key="1">
    <citation type="submission" date="2018-09" db="EMBL/GenBank/DDBJ databases">
        <authorList>
            <person name="Zhu H."/>
        </authorList>
    </citation>
    <scope>NUCLEOTIDE SEQUENCE [LARGE SCALE GENOMIC DNA]</scope>
    <source>
        <strain evidence="12 13">K1W22B-8</strain>
    </source>
</reference>
<dbReference type="InterPro" id="IPR018488">
    <property type="entry name" value="cNMP-bd_CS"/>
</dbReference>
<dbReference type="PANTHER" id="PTHR10110">
    <property type="entry name" value="SODIUM/HYDROGEN EXCHANGER"/>
    <property type="match status" value="1"/>
</dbReference>
<evidence type="ECO:0000256" key="4">
    <source>
        <dbReference type="ARBA" id="ARBA00022692"/>
    </source>
</evidence>
<keyword evidence="3" id="KW-1003">Cell membrane</keyword>
<feature type="transmembrane region" description="Helical" evidence="10">
    <location>
        <begin position="104"/>
        <end position="123"/>
    </location>
</feature>
<organism evidence="12 13">
    <name type="scientific">Oleomonas cavernae</name>
    <dbReference type="NCBI Taxonomy" id="2320859"/>
    <lineage>
        <taxon>Bacteria</taxon>
        <taxon>Pseudomonadati</taxon>
        <taxon>Pseudomonadota</taxon>
        <taxon>Alphaproteobacteria</taxon>
        <taxon>Acetobacterales</taxon>
        <taxon>Acetobacteraceae</taxon>
        <taxon>Oleomonas</taxon>
    </lineage>
</organism>
<dbReference type="Gene3D" id="2.60.120.10">
    <property type="entry name" value="Jelly Rolls"/>
    <property type="match status" value="1"/>
</dbReference>
<feature type="transmembrane region" description="Helical" evidence="10">
    <location>
        <begin position="73"/>
        <end position="92"/>
    </location>
</feature>
<keyword evidence="4 10" id="KW-0812">Transmembrane</keyword>
<keyword evidence="7" id="KW-0406">Ion transport</keyword>
<keyword evidence="2" id="KW-0813">Transport</keyword>
<dbReference type="GO" id="GO:0005886">
    <property type="term" value="C:plasma membrane"/>
    <property type="evidence" value="ECO:0007669"/>
    <property type="project" value="UniProtKB-SubCell"/>
</dbReference>
<evidence type="ECO:0000313" key="13">
    <source>
        <dbReference type="Proteomes" id="UP000284605"/>
    </source>
</evidence>
<evidence type="ECO:0000256" key="5">
    <source>
        <dbReference type="ARBA" id="ARBA00022989"/>
    </source>
</evidence>
<dbReference type="InterPro" id="IPR000595">
    <property type="entry name" value="cNMP-bd_dom"/>
</dbReference>
<feature type="transmembrane region" description="Helical" evidence="10">
    <location>
        <begin position="392"/>
        <end position="416"/>
    </location>
</feature>
<dbReference type="Pfam" id="PF00027">
    <property type="entry name" value="cNMP_binding"/>
    <property type="match status" value="1"/>
</dbReference>
<feature type="transmembrane region" description="Helical" evidence="10">
    <location>
        <begin position="256"/>
        <end position="277"/>
    </location>
</feature>
<dbReference type="InterPro" id="IPR018490">
    <property type="entry name" value="cNMP-bd_dom_sf"/>
</dbReference>
<evidence type="ECO:0000256" key="3">
    <source>
        <dbReference type="ARBA" id="ARBA00022475"/>
    </source>
</evidence>
<evidence type="ECO:0000256" key="9">
    <source>
        <dbReference type="ARBA" id="ARBA00023201"/>
    </source>
</evidence>
<keyword evidence="9" id="KW-0739">Sodium transport</keyword>